<dbReference type="InterPro" id="IPR043673">
    <property type="entry name" value="CPSase_Archaea"/>
</dbReference>
<dbReference type="PROSITE" id="PS50975">
    <property type="entry name" value="ATP_GRASP"/>
    <property type="match status" value="1"/>
</dbReference>
<proteinExistence type="inferred from homology"/>
<evidence type="ECO:0000259" key="3">
    <source>
        <dbReference type="PROSITE" id="PS50975"/>
    </source>
</evidence>
<dbReference type="Gene3D" id="3.30.1490.20">
    <property type="entry name" value="ATP-grasp fold, A domain"/>
    <property type="match status" value="1"/>
</dbReference>
<dbReference type="Gene3D" id="3.40.50.20">
    <property type="match status" value="1"/>
</dbReference>
<comment type="function">
    <text evidence="1">Catalyzes the synthesis of carbamoyl phosphate from ATP, ammonium and bicarbonate. Proceeds via a three-step mechanism, i.e. the phosphorylation of hydrogencarbonate to carboxyphosphate, a nucleophilic attack of ammonia on carboxyphosphate yielding carbamate, and the phosphorylation of carbamate forming carbamoyl phosphate.</text>
</comment>
<feature type="domain" description="ATP-grasp" evidence="3">
    <location>
        <begin position="110"/>
        <end position="299"/>
    </location>
</feature>
<comment type="similarity">
    <text evidence="1">Belongs to the small carbamoyl-phosphate synthase family.</text>
</comment>
<dbReference type="GO" id="GO:0008716">
    <property type="term" value="F:D-alanine-D-alanine ligase activity"/>
    <property type="evidence" value="ECO:0007669"/>
    <property type="project" value="TreeGrafter"/>
</dbReference>
<dbReference type="EMBL" id="NGJK01000077">
    <property type="protein sequence ID" value="RAP02791.1"/>
    <property type="molecule type" value="Genomic_DNA"/>
</dbReference>
<evidence type="ECO:0000313" key="4">
    <source>
        <dbReference type="EMBL" id="RAP02791.1"/>
    </source>
</evidence>
<feature type="binding site" evidence="1">
    <location>
        <begin position="136"/>
        <end position="185"/>
    </location>
    <ligand>
        <name>ATP</name>
        <dbReference type="ChEBI" id="CHEBI:30616"/>
    </ligand>
</feature>
<dbReference type="GO" id="GO:0000287">
    <property type="term" value="F:magnesium ion binding"/>
    <property type="evidence" value="ECO:0007669"/>
    <property type="project" value="UniProtKB-UniRule"/>
</dbReference>
<dbReference type="GO" id="GO:0005524">
    <property type="term" value="F:ATP binding"/>
    <property type="evidence" value="ECO:0007669"/>
    <property type="project" value="UniProtKB-UniRule"/>
</dbReference>
<dbReference type="InterPro" id="IPR011761">
    <property type="entry name" value="ATP-grasp"/>
</dbReference>
<protein>
    <recommendedName>
        <fullName evidence="1">Carbamoyl-phosphate synthase</fullName>
        <ecNumber evidence="1">6.3.4.16</ecNumber>
    </recommendedName>
    <alternativeName>
        <fullName evidence="1">Carbamoyl phosphate synthetase</fullName>
        <shortName evidence="1">CPSase</shortName>
    </alternativeName>
</protein>
<gene>
    <name evidence="4" type="ORF">CA615_06050</name>
</gene>
<keyword evidence="1 2" id="KW-0547">Nucleotide-binding</keyword>
<keyword evidence="1 2" id="KW-0067">ATP-binding</keyword>
<evidence type="ECO:0000256" key="1">
    <source>
        <dbReference type="HAMAP-Rule" id="MF_02221"/>
    </source>
</evidence>
<accession>A0A328PXU9</accession>
<dbReference type="InterPro" id="IPR003806">
    <property type="entry name" value="ATP-grasp_PylC-type"/>
</dbReference>
<comment type="catalytic activity">
    <reaction evidence="1">
        <text>hydrogencarbonate + NH4(+) + 2 ATP = carbamoyl phosphate + 2 ADP + phosphate + 2 H(+)</text>
        <dbReference type="Rhea" id="RHEA:18029"/>
        <dbReference type="ChEBI" id="CHEBI:15378"/>
        <dbReference type="ChEBI" id="CHEBI:17544"/>
        <dbReference type="ChEBI" id="CHEBI:28938"/>
        <dbReference type="ChEBI" id="CHEBI:30616"/>
        <dbReference type="ChEBI" id="CHEBI:43474"/>
        <dbReference type="ChEBI" id="CHEBI:58228"/>
        <dbReference type="ChEBI" id="CHEBI:456216"/>
        <dbReference type="EC" id="6.3.4.16"/>
    </reaction>
</comment>
<dbReference type="AlphaFoldDB" id="A0A328PXU9"/>
<name>A0A328PXU9_9EURY</name>
<dbReference type="SUPFAM" id="SSF56059">
    <property type="entry name" value="Glutathione synthetase ATP-binding domain-like"/>
    <property type="match status" value="1"/>
</dbReference>
<evidence type="ECO:0000256" key="2">
    <source>
        <dbReference type="PROSITE-ProRule" id="PRU00409"/>
    </source>
</evidence>
<dbReference type="Gene3D" id="3.30.470.20">
    <property type="entry name" value="ATP-grasp fold, B domain"/>
    <property type="match status" value="1"/>
</dbReference>
<keyword evidence="1" id="KW-0479">Metal-binding</keyword>
<dbReference type="GO" id="GO:0004087">
    <property type="term" value="F:carbamoyl-phosphate synthase (ammonia) activity"/>
    <property type="evidence" value="ECO:0007669"/>
    <property type="project" value="UniProtKB-UniRule"/>
</dbReference>
<comment type="caution">
    <text evidence="4">The sequence shown here is derived from an EMBL/GenBank/DDBJ whole genome shotgun (WGS) entry which is preliminary data.</text>
</comment>
<dbReference type="InterPro" id="IPR016185">
    <property type="entry name" value="PreATP-grasp_dom_sf"/>
</dbReference>
<dbReference type="Proteomes" id="UP000248557">
    <property type="component" value="Unassembled WGS sequence"/>
</dbReference>
<keyword evidence="1" id="KW-0464">Manganese</keyword>
<keyword evidence="1 4" id="KW-0436">Ligase</keyword>
<dbReference type="PANTHER" id="PTHR23132:SF14">
    <property type="entry name" value="ATP-GRASP DOMAIN-CONTAINING PROTEIN"/>
    <property type="match status" value="1"/>
</dbReference>
<dbReference type="Pfam" id="PF02655">
    <property type="entry name" value="ATP-grasp_3"/>
    <property type="match status" value="1"/>
</dbReference>
<dbReference type="RefSeq" id="WP_011406795.1">
    <property type="nucleotide sequence ID" value="NZ_CATZNA010000034.1"/>
</dbReference>
<reference evidence="4 5" key="1">
    <citation type="submission" date="2017-05" db="EMBL/GenBank/DDBJ databases">
        <title>Host range expansion of the Methanosphaera genus to humans and monogastric animals involves recent and extensive reduction in genome content.</title>
        <authorList>
            <person name="Hoedt E.C."/>
            <person name="Volmer J.G."/>
            <person name="Parks D.H."/>
            <person name="Rosewarne C.P."/>
            <person name="Denman S.E."/>
            <person name="Mcsweeney C.S."/>
            <person name="O Cuiv P."/>
            <person name="Hugenholtz P."/>
            <person name="Tyson G.W."/>
            <person name="Morrison M."/>
        </authorList>
    </citation>
    <scope>NUCLEOTIDE SEQUENCE [LARGE SCALE GENOMIC DNA]</scope>
    <source>
        <strain evidence="4 5">PA5</strain>
    </source>
</reference>
<dbReference type="SUPFAM" id="SSF52440">
    <property type="entry name" value="PreATP-grasp domain"/>
    <property type="match status" value="1"/>
</dbReference>
<keyword evidence="1" id="KW-0460">Magnesium</keyword>
<dbReference type="EC" id="6.3.4.16" evidence="1"/>
<dbReference type="PANTHER" id="PTHR23132">
    <property type="entry name" value="D-ALANINE--D-ALANINE LIGASE"/>
    <property type="match status" value="1"/>
</dbReference>
<dbReference type="InterPro" id="IPR013815">
    <property type="entry name" value="ATP_grasp_subdomain_1"/>
</dbReference>
<organism evidence="4 5">
    <name type="scientific">Methanosphaera stadtmanae</name>
    <dbReference type="NCBI Taxonomy" id="2317"/>
    <lineage>
        <taxon>Archaea</taxon>
        <taxon>Methanobacteriati</taxon>
        <taxon>Methanobacteriota</taxon>
        <taxon>Methanomada group</taxon>
        <taxon>Methanobacteria</taxon>
        <taxon>Methanobacteriales</taxon>
        <taxon>Methanobacteriaceae</taxon>
        <taxon>Methanosphaera</taxon>
    </lineage>
</organism>
<sequence>MKILFIGSRLFDDVSWYLKQENITSIITESNENAINLDLADYNYIVPRGMDKPMEIAIKEDVDAVIPLIGIDPPLPDVGKMKDELEEIGIPVIASSYKTASLAADKYNTKKLLKENNIKTPQFHALNKPYNIDDIEKDLPIVLKTPEGQGGTGVKVAVNRDDINEFLDNKSNVFTEEYVEGFEVSIEVLRWNNESVALTPVYKGDTTLNGTHPLKKIKQAPLEIEGIDNVAHNRDIRLLAQRIANLVGLDGTMDIDILHDNNSKLDYVIELNTRPSGTRYMTAATTNIYPLCQLVDMAKGHWSAKDVRNSMENYYSTELPIGNFPQENIPSQKRFSSENSYIVHGPKNYQRLTIRATSRNKLNNLTYELVSDYANANNIHFN</sequence>
<dbReference type="GO" id="GO:0030145">
    <property type="term" value="F:manganese ion binding"/>
    <property type="evidence" value="ECO:0007669"/>
    <property type="project" value="UniProtKB-UniRule"/>
</dbReference>
<evidence type="ECO:0000313" key="5">
    <source>
        <dbReference type="Proteomes" id="UP000248557"/>
    </source>
</evidence>
<dbReference type="OMA" id="YFIVPRG"/>
<dbReference type="GeneID" id="3855201"/>
<dbReference type="HAMAP" id="MF_02221">
    <property type="entry name" value="CPSase"/>
    <property type="match status" value="1"/>
</dbReference>
<comment type="cofactor">
    <cofactor evidence="1">
        <name>Mg(2+)</name>
        <dbReference type="ChEBI" id="CHEBI:18420"/>
    </cofactor>
    <cofactor evidence="1">
        <name>Mn(2+)</name>
        <dbReference type="ChEBI" id="CHEBI:29035"/>
    </cofactor>
    <text evidence="1">Binds 2 magnesium or manganese ions per subunit.</text>
</comment>